<evidence type="ECO:0000313" key="2">
    <source>
        <dbReference type="EMBL" id="BDB53325.1"/>
    </source>
</evidence>
<dbReference type="InterPro" id="IPR012338">
    <property type="entry name" value="Beta-lactam/transpept-like"/>
</dbReference>
<dbReference type="SUPFAM" id="SSF56601">
    <property type="entry name" value="beta-lactamase/transpeptidase-like"/>
    <property type="match status" value="1"/>
</dbReference>
<accession>A0ABM7V039</accession>
<protein>
    <recommendedName>
        <fullName evidence="1">Beta-lactamase class A catalytic domain-containing protein</fullName>
    </recommendedName>
</protein>
<dbReference type="InterPro" id="IPR045155">
    <property type="entry name" value="Beta-lactam_cat"/>
</dbReference>
<dbReference type="EMBL" id="AP025183">
    <property type="protein sequence ID" value="BDB53325.1"/>
    <property type="molecule type" value="Genomic_DNA"/>
</dbReference>
<reference evidence="2 3" key="1">
    <citation type="journal article" date="2022" name="Int. J. Syst. Evol. Microbiol.">
        <title>Flavobacterium ammonificans sp. nov. and Flavobacterium ammoniigenes sp. nov., ammonifying bacteria isolated from surface river water.</title>
        <authorList>
            <person name="Watanabe K."/>
            <person name="Kitamura T."/>
            <person name="Ogata Y."/>
            <person name="Shindo C."/>
            <person name="Suda W."/>
        </authorList>
    </citation>
    <scope>NUCLEOTIDE SEQUENCE [LARGE SCALE GENOMIC DNA]</scope>
    <source>
        <strain evidence="2 3">GENT11</strain>
    </source>
</reference>
<organism evidence="2 3">
    <name type="scientific">Flavobacterium ammonificans</name>
    <dbReference type="NCBI Taxonomy" id="1751056"/>
    <lineage>
        <taxon>Bacteria</taxon>
        <taxon>Pseudomonadati</taxon>
        <taxon>Bacteroidota</taxon>
        <taxon>Flavobacteriia</taxon>
        <taxon>Flavobacteriales</taxon>
        <taxon>Flavobacteriaceae</taxon>
        <taxon>Flavobacterium</taxon>
    </lineage>
</organism>
<feature type="domain" description="Beta-lactamase class A catalytic" evidence="1">
    <location>
        <begin position="79"/>
        <end position="179"/>
    </location>
</feature>
<evidence type="ECO:0000313" key="3">
    <source>
        <dbReference type="Proteomes" id="UP001319865"/>
    </source>
</evidence>
<dbReference type="RefSeq" id="WP_229329504.1">
    <property type="nucleotide sequence ID" value="NZ_AP025183.1"/>
</dbReference>
<dbReference type="Proteomes" id="UP001319865">
    <property type="component" value="Chromosome"/>
</dbReference>
<proteinExistence type="predicted"/>
<name>A0ABM7V039_9FLAO</name>
<dbReference type="PROSITE" id="PS51257">
    <property type="entry name" value="PROKAR_LIPOPROTEIN"/>
    <property type="match status" value="1"/>
</dbReference>
<dbReference type="Pfam" id="PF13354">
    <property type="entry name" value="Beta-lactamase2"/>
    <property type="match status" value="1"/>
</dbReference>
<dbReference type="Gene3D" id="3.40.710.10">
    <property type="entry name" value="DD-peptidase/beta-lactamase superfamily"/>
    <property type="match status" value="1"/>
</dbReference>
<reference evidence="2 3" key="2">
    <citation type="journal article" date="2022" name="Microorganisms">
        <title>Complete Genome Sequences of Two Flavobacterium ammonificans Strains and a Flavobacterium ammoniigenes Strain of Ammonifying Bacterioplankton Isolated from Surface River Water.</title>
        <authorList>
            <person name="Suda W."/>
            <person name="Ogata Y."/>
            <person name="Shindo C."/>
            <person name="Watanabe K."/>
        </authorList>
    </citation>
    <scope>NUCLEOTIDE SEQUENCE [LARGE SCALE GENOMIC DNA]</scope>
    <source>
        <strain evidence="2 3">GENT11</strain>
    </source>
</reference>
<evidence type="ECO:0000259" key="1">
    <source>
        <dbReference type="Pfam" id="PF13354"/>
    </source>
</evidence>
<keyword evidence="3" id="KW-1185">Reference proteome</keyword>
<sequence length="385" mass="43736">MKSIEFTNFKYFLLILPILFSSCIVSKNSVEDDPLDLVLKSNNPKIKAVMDNVNEHELQIIYTQIKRASDGTISFKDYQYNVNAKNYFYPASTVKFPIAVLALEKLNSIAPLSDSINFSYKPNGTKINFKKEISKLFALSDNEASNNLLEFIGFDYLNSKMHNKGLSPFSVSHRLSVANSGNKQTSTIYLFKGDSLIAELPSVTGRKVDALQLNSIKKGIGYIENDAQVMGAFDFSAKNYFPLITLHNTLKRLLFPNEFQLNERFDINDKAREFILSSMHQLPREQGFDSKEFYDSYCKFLIFGDTKDKIDSTIKIYNKIGQAYGTLTDCAYIIDEKAGVEFMVTATLLVNKNKIFNDGIYEYEEIGIPFLAELGRQLYTKSIPN</sequence>
<gene>
    <name evidence="2" type="ORF">GENT11_16370</name>
</gene>